<accession>A0A971RZJ1</accession>
<dbReference type="GO" id="GO:0004630">
    <property type="term" value="F:phospholipase D activity"/>
    <property type="evidence" value="ECO:0007669"/>
    <property type="project" value="UniProtKB-EC"/>
</dbReference>
<comment type="caution">
    <text evidence="8">The sequence shown here is derived from an EMBL/GenBank/DDBJ whole genome shotgun (WGS) entry which is preliminary data.</text>
</comment>
<evidence type="ECO:0000256" key="1">
    <source>
        <dbReference type="ARBA" id="ARBA00000798"/>
    </source>
</evidence>
<dbReference type="Gene3D" id="3.30.870.10">
    <property type="entry name" value="Endonuclease Chain A"/>
    <property type="match status" value="1"/>
</dbReference>
<reference evidence="8" key="1">
    <citation type="journal article" date="2020" name="Biotechnol. Biofuels">
        <title>New insights from the biogas microbiome by comprehensive genome-resolved metagenomics of nearly 1600 species originating from multiple anaerobic digesters.</title>
        <authorList>
            <person name="Campanaro S."/>
            <person name="Treu L."/>
            <person name="Rodriguez-R L.M."/>
            <person name="Kovalovszki A."/>
            <person name="Ziels R.M."/>
            <person name="Maus I."/>
            <person name="Zhu X."/>
            <person name="Kougias P.G."/>
            <person name="Basile A."/>
            <person name="Luo G."/>
            <person name="Schluter A."/>
            <person name="Konstantinidis K.T."/>
            <person name="Angelidaki I."/>
        </authorList>
    </citation>
    <scope>NUCLEOTIDE SEQUENCE</scope>
    <source>
        <strain evidence="8">AS06rmzACSIP_7</strain>
    </source>
</reference>
<evidence type="ECO:0000256" key="6">
    <source>
        <dbReference type="ARBA" id="ARBA00023098"/>
    </source>
</evidence>
<sequence length="195" mass="20754">MILHGVKYSILSVAGLALILALLAPPGSDGADLTLASTPAQVYFSPSAGSTEAILREIARAKSEILFQAQSLRSVPIARALVDAHNRGVKVAVILGRSRKNDGCGSAAFFSGMKIPAYIDSRHAAGHSTIIIIDRTMVITGSLDFGTTPVEKTADSLTLMKSKDLAKIYLDNWSKHREHAAAYTNKKKAPPKGRS</sequence>
<name>A0A971RZJ1_9BACT</name>
<keyword evidence="6" id="KW-0443">Lipid metabolism</keyword>
<evidence type="ECO:0000256" key="2">
    <source>
        <dbReference type="ARBA" id="ARBA00008664"/>
    </source>
</evidence>
<dbReference type="PANTHER" id="PTHR43856:SF1">
    <property type="entry name" value="MITOCHONDRIAL CARDIOLIPIN HYDROLASE"/>
    <property type="match status" value="1"/>
</dbReference>
<dbReference type="GO" id="GO:0016042">
    <property type="term" value="P:lipid catabolic process"/>
    <property type="evidence" value="ECO:0007669"/>
    <property type="project" value="UniProtKB-KW"/>
</dbReference>
<proteinExistence type="inferred from homology"/>
<reference evidence="8" key="2">
    <citation type="submission" date="2020-01" db="EMBL/GenBank/DDBJ databases">
        <authorList>
            <person name="Campanaro S."/>
        </authorList>
    </citation>
    <scope>NUCLEOTIDE SEQUENCE</scope>
    <source>
        <strain evidence="8">AS06rmzACSIP_7</strain>
    </source>
</reference>
<dbReference type="Proteomes" id="UP000777265">
    <property type="component" value="Unassembled WGS sequence"/>
</dbReference>
<comment type="catalytic activity">
    <reaction evidence="1">
        <text>a 1,2-diacyl-sn-glycero-3-phosphocholine + H2O = a 1,2-diacyl-sn-glycero-3-phosphate + choline + H(+)</text>
        <dbReference type="Rhea" id="RHEA:14445"/>
        <dbReference type="ChEBI" id="CHEBI:15354"/>
        <dbReference type="ChEBI" id="CHEBI:15377"/>
        <dbReference type="ChEBI" id="CHEBI:15378"/>
        <dbReference type="ChEBI" id="CHEBI:57643"/>
        <dbReference type="ChEBI" id="CHEBI:58608"/>
        <dbReference type="EC" id="3.1.4.4"/>
    </reaction>
</comment>
<evidence type="ECO:0000256" key="5">
    <source>
        <dbReference type="ARBA" id="ARBA00022963"/>
    </source>
</evidence>
<keyword evidence="4" id="KW-0378">Hydrolase</keyword>
<dbReference type="PANTHER" id="PTHR43856">
    <property type="entry name" value="CARDIOLIPIN HYDROLASE"/>
    <property type="match status" value="1"/>
</dbReference>
<keyword evidence="5" id="KW-0442">Lipid degradation</keyword>
<dbReference type="EC" id="3.1.4.4" evidence="3"/>
<dbReference type="EMBL" id="JAAYEE010000016">
    <property type="protein sequence ID" value="NLW34006.1"/>
    <property type="molecule type" value="Genomic_DNA"/>
</dbReference>
<dbReference type="AlphaFoldDB" id="A0A971RZJ1"/>
<evidence type="ECO:0000313" key="9">
    <source>
        <dbReference type="Proteomes" id="UP000777265"/>
    </source>
</evidence>
<dbReference type="GO" id="GO:0016891">
    <property type="term" value="F:RNA endonuclease activity producing 5'-phosphomonoesters, hydrolytic mechanism"/>
    <property type="evidence" value="ECO:0007669"/>
    <property type="project" value="TreeGrafter"/>
</dbReference>
<dbReference type="SUPFAM" id="SSF56024">
    <property type="entry name" value="Phospholipase D/nuclease"/>
    <property type="match status" value="1"/>
</dbReference>
<evidence type="ECO:0000313" key="8">
    <source>
        <dbReference type="EMBL" id="NLW34006.1"/>
    </source>
</evidence>
<evidence type="ECO:0000256" key="3">
    <source>
        <dbReference type="ARBA" id="ARBA00012027"/>
    </source>
</evidence>
<dbReference type="Pfam" id="PF13091">
    <property type="entry name" value="PLDc_2"/>
    <property type="match status" value="1"/>
</dbReference>
<protein>
    <recommendedName>
        <fullName evidence="3">phospholipase D</fullName>
        <ecNumber evidence="3">3.1.4.4</ecNumber>
    </recommendedName>
</protein>
<comment type="similarity">
    <text evidence="2">Belongs to the phospholipase D family.</text>
</comment>
<dbReference type="InterPro" id="IPR025202">
    <property type="entry name" value="PLD-like_dom"/>
</dbReference>
<feature type="domain" description="Phospholipase D-like" evidence="7">
    <location>
        <begin position="54"/>
        <end position="171"/>
    </location>
</feature>
<dbReference type="InterPro" id="IPR051406">
    <property type="entry name" value="PLD_domain"/>
</dbReference>
<evidence type="ECO:0000259" key="7">
    <source>
        <dbReference type="Pfam" id="PF13091"/>
    </source>
</evidence>
<organism evidence="8 9">
    <name type="scientific">Syntrophorhabdus aromaticivorans</name>
    <dbReference type="NCBI Taxonomy" id="328301"/>
    <lineage>
        <taxon>Bacteria</taxon>
        <taxon>Pseudomonadati</taxon>
        <taxon>Thermodesulfobacteriota</taxon>
        <taxon>Syntrophorhabdia</taxon>
        <taxon>Syntrophorhabdales</taxon>
        <taxon>Syntrophorhabdaceae</taxon>
        <taxon>Syntrophorhabdus</taxon>
    </lineage>
</organism>
<evidence type="ECO:0000256" key="4">
    <source>
        <dbReference type="ARBA" id="ARBA00022801"/>
    </source>
</evidence>
<gene>
    <name evidence="8" type="ORF">GXY80_00790</name>
</gene>